<evidence type="ECO:0000313" key="1">
    <source>
        <dbReference type="EMBL" id="GAJ03493.1"/>
    </source>
</evidence>
<sequence length="49" mass="5673">DYNALADIVDGLFIMAYDYHWQGGPHRRPRQPPGWFLPVHILECSPHGE</sequence>
<dbReference type="Gene3D" id="3.20.20.80">
    <property type="entry name" value="Glycosidases"/>
    <property type="match status" value="1"/>
</dbReference>
<dbReference type="SUPFAM" id="SSF51445">
    <property type="entry name" value="(Trans)glycosidases"/>
    <property type="match status" value="1"/>
</dbReference>
<protein>
    <recommendedName>
        <fullName evidence="2">GH18 domain-containing protein</fullName>
    </recommendedName>
</protein>
<organism evidence="1">
    <name type="scientific">marine sediment metagenome</name>
    <dbReference type="NCBI Taxonomy" id="412755"/>
    <lineage>
        <taxon>unclassified sequences</taxon>
        <taxon>metagenomes</taxon>
        <taxon>ecological metagenomes</taxon>
    </lineage>
</organism>
<accession>X1TDX3</accession>
<evidence type="ECO:0008006" key="2">
    <source>
        <dbReference type="Google" id="ProtNLM"/>
    </source>
</evidence>
<dbReference type="AlphaFoldDB" id="X1TDX3"/>
<dbReference type="EMBL" id="BARW01034111">
    <property type="protein sequence ID" value="GAJ03493.1"/>
    <property type="molecule type" value="Genomic_DNA"/>
</dbReference>
<proteinExistence type="predicted"/>
<gene>
    <name evidence="1" type="ORF">S12H4_53554</name>
</gene>
<dbReference type="InterPro" id="IPR017853">
    <property type="entry name" value="GH"/>
</dbReference>
<feature type="non-terminal residue" evidence="1">
    <location>
        <position position="1"/>
    </location>
</feature>
<name>X1TDX3_9ZZZZ</name>
<reference evidence="1" key="1">
    <citation type="journal article" date="2014" name="Front. Microbiol.">
        <title>High frequency of phylogenetically diverse reductive dehalogenase-homologous genes in deep subseafloor sedimentary metagenomes.</title>
        <authorList>
            <person name="Kawai M."/>
            <person name="Futagami T."/>
            <person name="Toyoda A."/>
            <person name="Takaki Y."/>
            <person name="Nishi S."/>
            <person name="Hori S."/>
            <person name="Arai W."/>
            <person name="Tsubouchi T."/>
            <person name="Morono Y."/>
            <person name="Uchiyama I."/>
            <person name="Ito T."/>
            <person name="Fujiyama A."/>
            <person name="Inagaki F."/>
            <person name="Takami H."/>
        </authorList>
    </citation>
    <scope>NUCLEOTIDE SEQUENCE</scope>
    <source>
        <strain evidence="1">Expedition CK06-06</strain>
    </source>
</reference>
<comment type="caution">
    <text evidence="1">The sequence shown here is derived from an EMBL/GenBank/DDBJ whole genome shotgun (WGS) entry which is preliminary data.</text>
</comment>